<dbReference type="InterPro" id="IPR051209">
    <property type="entry name" value="FAD-bind_Monooxygenase_sf"/>
</dbReference>
<dbReference type="InterPro" id="IPR020946">
    <property type="entry name" value="Flavin_mOase-like"/>
</dbReference>
<comment type="similarity">
    <text evidence="5">Belongs to the FMO family.</text>
</comment>
<sequence>MVSEFPLEPKVCIVGAGPAGICAAVQLKTELGLSDITIFDSNNEVGGTWLVNTYPGCCCDVPSHLYSFSFAPKNDWSSFYAPQSEILEYLKDIVVKNNLYFNINFNTTVNRMIWKETTAQWFVEYSHNGSDRVTGKFFDIVINASGILREPKAPKEFTNFKGTLIHSARWNPEVDLSGKVVGVVGTGSSGIQVIPAIADKVKQLAVFQRTPPYLVPRAQFKYPECVKWMFENIPSVRWSHRAALFWLHELLYLSFIHNNIGSFVATRVTRVQRWLQIKSSELRKKLTPSYAVGNKRIGVSLDFYRALQKPNVELVTDSITQVTDRSILTANGKEYPLDVLILATGFHSQDYFAPITVFGERSVNLMDVWKKNGPQTYLGVMSHPAPNFFTILGPHSGSAHGSMIFMIESQVAWIVKALTYMKEKEVNYIRVTQAAEKEFMTLHEQKLASTVWKNETAGNWYKDDQGRVTALWPSNFVSFWNQSRTFVPESFDLKMVSAEKEFMTDDDE</sequence>
<organism evidence="6 7">
    <name type="scientific">Orchesella cincta</name>
    <name type="common">Springtail</name>
    <name type="synonym">Podura cincta</name>
    <dbReference type="NCBI Taxonomy" id="48709"/>
    <lineage>
        <taxon>Eukaryota</taxon>
        <taxon>Metazoa</taxon>
        <taxon>Ecdysozoa</taxon>
        <taxon>Arthropoda</taxon>
        <taxon>Hexapoda</taxon>
        <taxon>Collembola</taxon>
        <taxon>Entomobryomorpha</taxon>
        <taxon>Entomobryoidea</taxon>
        <taxon>Orchesellidae</taxon>
        <taxon>Orchesellinae</taxon>
        <taxon>Orchesella</taxon>
    </lineage>
</organism>
<evidence type="ECO:0000313" key="6">
    <source>
        <dbReference type="EMBL" id="ODN02459.1"/>
    </source>
</evidence>
<dbReference type="PANTHER" id="PTHR42877:SF4">
    <property type="entry name" value="FAD_NAD(P)-BINDING DOMAIN-CONTAINING PROTEIN-RELATED"/>
    <property type="match status" value="1"/>
</dbReference>
<comment type="similarity">
    <text evidence="1">Belongs to the FAD-binding monooxygenase family.</text>
</comment>
<keyword evidence="5 6" id="KW-0503">Monooxygenase</keyword>
<dbReference type="STRING" id="48709.A0A1D2NB31"/>
<dbReference type="GO" id="GO:0005789">
    <property type="term" value="C:endoplasmic reticulum membrane"/>
    <property type="evidence" value="ECO:0007669"/>
    <property type="project" value="UniProtKB-SubCell"/>
</dbReference>
<dbReference type="PANTHER" id="PTHR42877">
    <property type="entry name" value="L-ORNITHINE N(5)-MONOOXYGENASE-RELATED"/>
    <property type="match status" value="1"/>
</dbReference>
<dbReference type="GO" id="GO:0004499">
    <property type="term" value="F:N,N-dimethylaniline monooxygenase activity"/>
    <property type="evidence" value="ECO:0007669"/>
    <property type="project" value="UniProtKB-UniRule"/>
</dbReference>
<dbReference type="AlphaFoldDB" id="A0A1D2NB31"/>
<keyword evidence="3 5" id="KW-0274">FAD</keyword>
<dbReference type="EMBL" id="LJIJ01000111">
    <property type="protein sequence ID" value="ODN02459.1"/>
    <property type="molecule type" value="Genomic_DNA"/>
</dbReference>
<gene>
    <name evidence="6" type="ORF">Ocin01_04229</name>
</gene>
<evidence type="ECO:0000256" key="4">
    <source>
        <dbReference type="ARBA" id="ARBA00023002"/>
    </source>
</evidence>
<comment type="cofactor">
    <cofactor evidence="5">
        <name>FAD</name>
        <dbReference type="ChEBI" id="CHEBI:57692"/>
    </cofactor>
</comment>
<accession>A0A1D2NB31</accession>
<dbReference type="GO" id="GO:0050661">
    <property type="term" value="F:NADP binding"/>
    <property type="evidence" value="ECO:0007669"/>
    <property type="project" value="InterPro"/>
</dbReference>
<dbReference type="Gene3D" id="3.50.50.60">
    <property type="entry name" value="FAD/NAD(P)-binding domain"/>
    <property type="match status" value="2"/>
</dbReference>
<keyword evidence="7" id="KW-1185">Reference proteome</keyword>
<dbReference type="GO" id="GO:0050660">
    <property type="term" value="F:flavin adenine dinucleotide binding"/>
    <property type="evidence" value="ECO:0007669"/>
    <property type="project" value="InterPro"/>
</dbReference>
<evidence type="ECO:0000256" key="5">
    <source>
        <dbReference type="RuleBase" id="RU361177"/>
    </source>
</evidence>
<dbReference type="InterPro" id="IPR036188">
    <property type="entry name" value="FAD/NAD-bd_sf"/>
</dbReference>
<keyword evidence="2 5" id="KW-0285">Flavoprotein</keyword>
<proteinExistence type="inferred from homology"/>
<keyword evidence="4 5" id="KW-0560">Oxidoreductase</keyword>
<dbReference type="Proteomes" id="UP000094527">
    <property type="component" value="Unassembled WGS sequence"/>
</dbReference>
<evidence type="ECO:0000256" key="3">
    <source>
        <dbReference type="ARBA" id="ARBA00022827"/>
    </source>
</evidence>
<dbReference type="InterPro" id="IPR000960">
    <property type="entry name" value="Flavin_mOase"/>
</dbReference>
<evidence type="ECO:0000256" key="2">
    <source>
        <dbReference type="ARBA" id="ARBA00022630"/>
    </source>
</evidence>
<dbReference type="SUPFAM" id="SSF51905">
    <property type="entry name" value="FAD/NAD(P)-binding domain"/>
    <property type="match status" value="1"/>
</dbReference>
<evidence type="ECO:0000313" key="7">
    <source>
        <dbReference type="Proteomes" id="UP000094527"/>
    </source>
</evidence>
<reference evidence="6 7" key="1">
    <citation type="journal article" date="2016" name="Genome Biol. Evol.">
        <title>Gene Family Evolution Reflects Adaptation to Soil Environmental Stressors in the Genome of the Collembolan Orchesella cincta.</title>
        <authorList>
            <person name="Faddeeva-Vakhrusheva A."/>
            <person name="Derks M.F."/>
            <person name="Anvar S.Y."/>
            <person name="Agamennone V."/>
            <person name="Suring W."/>
            <person name="Smit S."/>
            <person name="van Straalen N.M."/>
            <person name="Roelofs D."/>
        </authorList>
    </citation>
    <scope>NUCLEOTIDE SEQUENCE [LARGE SCALE GENOMIC DNA]</scope>
    <source>
        <tissue evidence="6">Mixed pool</tissue>
    </source>
</reference>
<dbReference type="PRINTS" id="PR00370">
    <property type="entry name" value="FMOXYGENASE"/>
</dbReference>
<comment type="caution">
    <text evidence="6">The sequence shown here is derived from an EMBL/GenBank/DDBJ whole genome shotgun (WGS) entry which is preliminary data.</text>
</comment>
<dbReference type="EC" id="1.-.-.-" evidence="5"/>
<dbReference type="Pfam" id="PF00743">
    <property type="entry name" value="FMO-like"/>
    <property type="match status" value="1"/>
</dbReference>
<name>A0A1D2NB31_ORCCI</name>
<protein>
    <recommendedName>
        <fullName evidence="5">Flavin-containing monooxygenase</fullName>
        <ecNumber evidence="5">1.-.-.-</ecNumber>
    </recommendedName>
</protein>
<dbReference type="OrthoDB" id="66881at2759"/>
<evidence type="ECO:0000256" key="1">
    <source>
        <dbReference type="ARBA" id="ARBA00010139"/>
    </source>
</evidence>